<dbReference type="Pfam" id="PF00294">
    <property type="entry name" value="PfkB"/>
    <property type="match status" value="1"/>
</dbReference>
<name>A0A3Q8X9G3_9BACL</name>
<dbReference type="OrthoDB" id="9801219at2"/>
<evidence type="ECO:0000256" key="4">
    <source>
        <dbReference type="ARBA" id="ARBA00022777"/>
    </source>
</evidence>
<proteinExistence type="inferred from homology"/>
<comment type="similarity">
    <text evidence="6">Belongs to the carbohydrate kinase PfkB family. LacC subfamily.</text>
</comment>
<keyword evidence="9" id="KW-1185">Reference proteome</keyword>
<evidence type="ECO:0000256" key="2">
    <source>
        <dbReference type="ARBA" id="ARBA00022679"/>
    </source>
</evidence>
<dbReference type="EMBL" id="CP034437">
    <property type="protein sequence ID" value="AZN43045.1"/>
    <property type="molecule type" value="Genomic_DNA"/>
</dbReference>
<dbReference type="GO" id="GO:2001059">
    <property type="term" value="P:D-tagatose 6-phosphate catabolic process"/>
    <property type="evidence" value="ECO:0007669"/>
    <property type="project" value="UniProtKB-UniPathway"/>
</dbReference>
<protein>
    <recommendedName>
        <fullName evidence="6">Tagatose-6-phosphate kinase</fullName>
        <ecNumber evidence="6">2.7.1.144</ecNumber>
    </recommendedName>
</protein>
<evidence type="ECO:0000256" key="1">
    <source>
        <dbReference type="ARBA" id="ARBA00005380"/>
    </source>
</evidence>
<dbReference type="Gene3D" id="3.40.1190.20">
    <property type="match status" value="1"/>
</dbReference>
<dbReference type="GO" id="GO:0008443">
    <property type="term" value="F:phosphofructokinase activity"/>
    <property type="evidence" value="ECO:0007669"/>
    <property type="project" value="TreeGrafter"/>
</dbReference>
<dbReference type="GO" id="GO:0016052">
    <property type="term" value="P:carbohydrate catabolic process"/>
    <property type="evidence" value="ECO:0007669"/>
    <property type="project" value="UniProtKB-ARBA"/>
</dbReference>
<feature type="domain" description="Carbohydrate kinase PfkB" evidence="7">
    <location>
        <begin position="30"/>
        <end position="304"/>
    </location>
</feature>
<sequence length="322" mass="33477">MSDVGNGGSPDMSIVCVSLNTAIDKRLLVPVFQLGAVNRAVQVNATAGGKGLNVARVAQSLGADVLAVGFAGGSNGDWIRRKLDSIDLAHQMVPIAQESRICLNMIDRDTGQSTEVLEPGPEISAAEKEQFLALWKKLCVPGRWLSLSGSLPRGLGNDFYARLVAEARGAGAWVVLDTSGEPLQLGVLSGPHTVKPNEEEFRQWCGADPRDYAAVRRVAAELGSHGVQTLLVSLGREGCIAAKPDGSLWLAVPPAVDAVNPVGSGDSFVAGWTVACSRGLAVSEALRCAVAAGTVNAMSPGTGEVDRSAAEAMASRVVVTQL</sequence>
<dbReference type="InterPro" id="IPR029056">
    <property type="entry name" value="Ribokinase-like"/>
</dbReference>
<dbReference type="CDD" id="cd01164">
    <property type="entry name" value="FruK_PfkB_like"/>
    <property type="match status" value="1"/>
</dbReference>
<dbReference type="EC" id="2.7.1.144" evidence="6"/>
<dbReference type="PANTHER" id="PTHR46566">
    <property type="entry name" value="1-PHOSPHOFRUCTOKINASE-RELATED"/>
    <property type="match status" value="1"/>
</dbReference>
<reference evidence="9" key="1">
    <citation type="submission" date="2018-12" db="EMBL/GenBank/DDBJ databases">
        <title>Genome sequence of Peanibacillus sp.</title>
        <authorList>
            <person name="Subramani G."/>
            <person name="Srinivasan S."/>
            <person name="Kim M.K."/>
        </authorList>
    </citation>
    <scope>NUCLEOTIDE SEQUENCE [LARGE SCALE GENOMIC DNA]</scope>
    <source>
        <strain evidence="9">18JY67-1</strain>
    </source>
</reference>
<evidence type="ECO:0000256" key="3">
    <source>
        <dbReference type="ARBA" id="ARBA00022741"/>
    </source>
</evidence>
<dbReference type="GO" id="GO:0044281">
    <property type="term" value="P:small molecule metabolic process"/>
    <property type="evidence" value="ECO:0007669"/>
    <property type="project" value="UniProtKB-ARBA"/>
</dbReference>
<keyword evidence="5 6" id="KW-0067">ATP-binding</keyword>
<dbReference type="GO" id="GO:0005829">
    <property type="term" value="C:cytosol"/>
    <property type="evidence" value="ECO:0007669"/>
    <property type="project" value="TreeGrafter"/>
</dbReference>
<dbReference type="FunFam" id="3.40.1190.20:FF:000001">
    <property type="entry name" value="Phosphofructokinase"/>
    <property type="match status" value="1"/>
</dbReference>
<evidence type="ECO:0000259" key="7">
    <source>
        <dbReference type="Pfam" id="PF00294"/>
    </source>
</evidence>
<comment type="similarity">
    <text evidence="1">Belongs to the carbohydrate kinase pfkB family.</text>
</comment>
<comment type="pathway">
    <text evidence="6">Carbohydrate metabolism; D-tagatose 6-phosphate degradation; D-glyceraldehyde 3-phosphate and glycerone phosphate from D-tagatose 6-phosphate: step 1/2.</text>
</comment>
<evidence type="ECO:0000313" key="9">
    <source>
        <dbReference type="Proteomes" id="UP000272528"/>
    </source>
</evidence>
<dbReference type="PANTHER" id="PTHR46566:SF5">
    <property type="entry name" value="1-PHOSPHOFRUCTOKINASE"/>
    <property type="match status" value="1"/>
</dbReference>
<dbReference type="SUPFAM" id="SSF53613">
    <property type="entry name" value="Ribokinase-like"/>
    <property type="match status" value="1"/>
</dbReference>
<keyword evidence="6" id="KW-0423">Lactose metabolism</keyword>
<keyword evidence="3 6" id="KW-0547">Nucleotide-binding</keyword>
<evidence type="ECO:0000313" key="8">
    <source>
        <dbReference type="EMBL" id="AZN43045.1"/>
    </source>
</evidence>
<evidence type="ECO:0000256" key="5">
    <source>
        <dbReference type="ARBA" id="ARBA00022840"/>
    </source>
</evidence>
<keyword evidence="2 6" id="KW-0808">Transferase</keyword>
<evidence type="ECO:0000256" key="6">
    <source>
        <dbReference type="PIRNR" id="PIRNR000535"/>
    </source>
</evidence>
<gene>
    <name evidence="8" type="ORF">EJC50_27615</name>
</gene>
<dbReference type="NCBIfam" id="TIGR03168">
    <property type="entry name" value="1-PFK"/>
    <property type="match status" value="1"/>
</dbReference>
<dbReference type="InterPro" id="IPR017583">
    <property type="entry name" value="Tagatose/fructose_Pkinase"/>
</dbReference>
<dbReference type="GO" id="GO:0009024">
    <property type="term" value="F:tagatose-6-phosphate kinase activity"/>
    <property type="evidence" value="ECO:0007669"/>
    <property type="project" value="UniProtKB-EC"/>
</dbReference>
<keyword evidence="4 8" id="KW-0418">Kinase</keyword>
<organism evidence="8 9">
    <name type="scientific">Paenibacillus albus</name>
    <dbReference type="NCBI Taxonomy" id="2495582"/>
    <lineage>
        <taxon>Bacteria</taxon>
        <taxon>Bacillati</taxon>
        <taxon>Bacillota</taxon>
        <taxon>Bacilli</taxon>
        <taxon>Bacillales</taxon>
        <taxon>Paenibacillaceae</taxon>
        <taxon>Paenibacillus</taxon>
    </lineage>
</organism>
<accession>A0A3Q8X9G3</accession>
<dbReference type="GO" id="GO:0005988">
    <property type="term" value="P:lactose metabolic process"/>
    <property type="evidence" value="ECO:0007669"/>
    <property type="project" value="UniProtKB-KW"/>
</dbReference>
<comment type="catalytic activity">
    <reaction evidence="6">
        <text>D-tagatofuranose 6-phosphate + ATP = D-tagatofuranose 1,6-bisphosphate + ADP + H(+)</text>
        <dbReference type="Rhea" id="RHEA:12420"/>
        <dbReference type="ChEBI" id="CHEBI:15378"/>
        <dbReference type="ChEBI" id="CHEBI:30616"/>
        <dbReference type="ChEBI" id="CHEBI:58694"/>
        <dbReference type="ChEBI" id="CHEBI:58695"/>
        <dbReference type="ChEBI" id="CHEBI:456216"/>
        <dbReference type="EC" id="2.7.1.144"/>
    </reaction>
</comment>
<dbReference type="KEGG" id="palb:EJC50_27615"/>
<dbReference type="RefSeq" id="WP_126019257.1">
    <property type="nucleotide sequence ID" value="NZ_CP034437.1"/>
</dbReference>
<dbReference type="Proteomes" id="UP000272528">
    <property type="component" value="Chromosome"/>
</dbReference>
<dbReference type="UniPathway" id="UPA00704">
    <property type="reaction ID" value="UER00715"/>
</dbReference>
<dbReference type="PIRSF" id="PIRSF000535">
    <property type="entry name" value="1PFK/6PFK/LacC"/>
    <property type="match status" value="1"/>
</dbReference>
<dbReference type="AlphaFoldDB" id="A0A3Q8X9G3"/>
<dbReference type="InterPro" id="IPR011611">
    <property type="entry name" value="PfkB_dom"/>
</dbReference>
<dbReference type="GO" id="GO:0005524">
    <property type="term" value="F:ATP binding"/>
    <property type="evidence" value="ECO:0007669"/>
    <property type="project" value="UniProtKB-KW"/>
</dbReference>